<proteinExistence type="predicted"/>
<comment type="caution">
    <text evidence="1">The sequence shown here is derived from an EMBL/GenBank/DDBJ whole genome shotgun (WGS) entry which is preliminary data.</text>
</comment>
<evidence type="ECO:0000313" key="1">
    <source>
        <dbReference type="EMBL" id="MBD6620616.1"/>
    </source>
</evidence>
<protein>
    <submittedName>
        <fullName evidence="1">Ribbon-helix-helix protein, CopG family</fullName>
    </submittedName>
</protein>
<accession>A0AA40T465</accession>
<keyword evidence="2" id="KW-1185">Reference proteome</keyword>
<organism evidence="1 2">
    <name type="scientific">Komarekiella delphini-convector SJRDD-AB1</name>
    <dbReference type="NCBI Taxonomy" id="2593771"/>
    <lineage>
        <taxon>Bacteria</taxon>
        <taxon>Bacillati</taxon>
        <taxon>Cyanobacteriota</taxon>
        <taxon>Cyanophyceae</taxon>
        <taxon>Nostocales</taxon>
        <taxon>Nostocaceae</taxon>
        <taxon>Komarekiella</taxon>
        <taxon>Komarekiella delphini-convector</taxon>
    </lineage>
</organism>
<dbReference type="AlphaFoldDB" id="A0AA40T465"/>
<name>A0AA40T465_9NOST</name>
<gene>
    <name evidence="1" type="ORF">FNW02_33820</name>
</gene>
<reference evidence="1" key="1">
    <citation type="submission" date="2019-07" db="EMBL/GenBank/DDBJ databases">
        <title>Toxilogical consequences of a new and cryptic species of cyanobacteria (Komarekiella delphini-convector) recovered from the epidermis of a bottlenose dolphin and 1500 ft. in the air.</title>
        <authorList>
            <person name="Brown A.O."/>
            <person name="Dvorak P."/>
            <person name="Villanueva C.D."/>
            <person name="Foss A.J."/>
            <person name="Garvey A.D."/>
            <person name="Gibson Q.A."/>
            <person name="Johansen J.R."/>
            <person name="Casamatta D.A."/>
        </authorList>
    </citation>
    <scope>NUCLEOTIDE SEQUENCE</scope>
    <source>
        <strain evidence="1">SJRDD-AB1</strain>
    </source>
</reference>
<dbReference type="EMBL" id="VJXY01000074">
    <property type="protein sequence ID" value="MBD6620616.1"/>
    <property type="molecule type" value="Genomic_DNA"/>
</dbReference>
<evidence type="ECO:0000313" key="2">
    <source>
        <dbReference type="Proteomes" id="UP001165986"/>
    </source>
</evidence>
<sequence>MNHRKKRKLPLPIYLDEFERQKLETIAESWGVNLSNTVKRLIREKLIK</sequence>
<dbReference type="Proteomes" id="UP001165986">
    <property type="component" value="Unassembled WGS sequence"/>
</dbReference>